<sequence length="378" mass="42306">MLQSLIALQAILANVNSGAVLSRSLSSSTICATTTTTTTTVLANNCNRVIAIEDEYSNTNGRSHPATATGRFSQPYAAGPPLNFPHQQQQRNYFDSPLGWTRRRVSSVSFTSRSSYSTASSQPSPSSLFASRGGGRGDGSDADKDDESKLNFSTDEHQENIELPFRKYGYRSTPFSWDELDQIVVKEQNLAKLSRSVAQEQEYQRALVKLKREWKSTKDYILYSKFNLPKQFDEETQLYFVDEMEQAASTANGQDQEHPPQPLLRLVPNDYPYYCAPGIEHWVLWKYGTTNSMISSEEIDWAKKSLLQQHQQQSGDGMDHDDDDDGRSSSTTGATPSIVTTTTAPVDPDMIAWENPPALKSLPEINHVHILLRHISKE</sequence>
<keyword evidence="3" id="KW-1185">Reference proteome</keyword>
<accession>A0AAD2PVJ4</accession>
<feature type="compositionally biased region" description="Low complexity" evidence="1">
    <location>
        <begin position="112"/>
        <end position="131"/>
    </location>
</feature>
<dbReference type="Proteomes" id="UP001295423">
    <property type="component" value="Unassembled WGS sequence"/>
</dbReference>
<gene>
    <name evidence="2" type="ORF">CYCCA115_LOCUS15851</name>
</gene>
<dbReference type="Pfam" id="PF12239">
    <property type="entry name" value="DUF3605"/>
    <property type="match status" value="1"/>
</dbReference>
<feature type="region of interest" description="Disordered" evidence="1">
    <location>
        <begin position="307"/>
        <end position="349"/>
    </location>
</feature>
<reference evidence="2" key="1">
    <citation type="submission" date="2023-08" db="EMBL/GenBank/DDBJ databases">
        <authorList>
            <person name="Audoor S."/>
            <person name="Bilcke G."/>
        </authorList>
    </citation>
    <scope>NUCLEOTIDE SEQUENCE</scope>
</reference>
<dbReference type="GO" id="GO:0005737">
    <property type="term" value="C:cytoplasm"/>
    <property type="evidence" value="ECO:0007669"/>
    <property type="project" value="TreeGrafter"/>
</dbReference>
<comment type="caution">
    <text evidence="2">The sequence shown here is derived from an EMBL/GenBank/DDBJ whole genome shotgun (WGS) entry which is preliminary data.</text>
</comment>
<dbReference type="PANTHER" id="PTHR35020">
    <property type="entry name" value="N-ACETYLGLUCOSAMINE-INDUCED PROTEIN 1"/>
    <property type="match status" value="1"/>
</dbReference>
<evidence type="ECO:0000313" key="2">
    <source>
        <dbReference type="EMBL" id="CAJ1955641.1"/>
    </source>
</evidence>
<dbReference type="InterPro" id="IPR022036">
    <property type="entry name" value="DUF3605"/>
</dbReference>
<proteinExistence type="predicted"/>
<dbReference type="GO" id="GO:0006044">
    <property type="term" value="P:N-acetylglucosamine metabolic process"/>
    <property type="evidence" value="ECO:0007669"/>
    <property type="project" value="TreeGrafter"/>
</dbReference>
<feature type="compositionally biased region" description="Polar residues" evidence="1">
    <location>
        <begin position="331"/>
        <end position="344"/>
    </location>
</feature>
<feature type="region of interest" description="Disordered" evidence="1">
    <location>
        <begin position="57"/>
        <end position="88"/>
    </location>
</feature>
<dbReference type="AlphaFoldDB" id="A0AAD2PVJ4"/>
<feature type="compositionally biased region" description="Basic and acidic residues" evidence="1">
    <location>
        <begin position="138"/>
        <end position="156"/>
    </location>
</feature>
<organism evidence="2 3">
    <name type="scientific">Cylindrotheca closterium</name>
    <dbReference type="NCBI Taxonomy" id="2856"/>
    <lineage>
        <taxon>Eukaryota</taxon>
        <taxon>Sar</taxon>
        <taxon>Stramenopiles</taxon>
        <taxon>Ochrophyta</taxon>
        <taxon>Bacillariophyta</taxon>
        <taxon>Bacillariophyceae</taxon>
        <taxon>Bacillariophycidae</taxon>
        <taxon>Bacillariales</taxon>
        <taxon>Bacillariaceae</taxon>
        <taxon>Cylindrotheca</taxon>
    </lineage>
</organism>
<protein>
    <submittedName>
        <fullName evidence="2">Uncharacterized protein</fullName>
    </submittedName>
</protein>
<feature type="region of interest" description="Disordered" evidence="1">
    <location>
        <begin position="112"/>
        <end position="156"/>
    </location>
</feature>
<feature type="compositionally biased region" description="Low complexity" evidence="1">
    <location>
        <begin position="307"/>
        <end position="316"/>
    </location>
</feature>
<evidence type="ECO:0000313" key="3">
    <source>
        <dbReference type="Proteomes" id="UP001295423"/>
    </source>
</evidence>
<name>A0AAD2PVJ4_9STRA</name>
<dbReference type="PANTHER" id="PTHR35020:SF2">
    <property type="entry name" value="N-ACETYLGLUCOSAMINE-INDUCED PROTEIN 1"/>
    <property type="match status" value="1"/>
</dbReference>
<evidence type="ECO:0000256" key="1">
    <source>
        <dbReference type="SAM" id="MobiDB-lite"/>
    </source>
</evidence>
<dbReference type="EMBL" id="CAKOGP040001892">
    <property type="protein sequence ID" value="CAJ1955641.1"/>
    <property type="molecule type" value="Genomic_DNA"/>
</dbReference>